<dbReference type="Gene3D" id="1.10.260.40">
    <property type="entry name" value="lambda repressor-like DNA-binding domains"/>
    <property type="match status" value="1"/>
</dbReference>
<dbReference type="GO" id="GO:0003677">
    <property type="term" value="F:DNA binding"/>
    <property type="evidence" value="ECO:0007669"/>
    <property type="project" value="InterPro"/>
</dbReference>
<dbReference type="RefSeq" id="WP_076939930.1">
    <property type="nucleotide sequence ID" value="NZ_MOXD01000001.1"/>
</dbReference>
<dbReference type="InterPro" id="IPR010982">
    <property type="entry name" value="Lambda_DNA-bd_dom_sf"/>
</dbReference>
<evidence type="ECO:0000259" key="1">
    <source>
        <dbReference type="Pfam" id="PF01381"/>
    </source>
</evidence>
<reference evidence="2 3" key="1">
    <citation type="submission" date="2016-11" db="EMBL/GenBank/DDBJ databases">
        <title>Rahnella oryzae sp. nov., isolated from rice root.</title>
        <authorList>
            <person name="Zhang X.-X."/>
            <person name="Zhang J."/>
        </authorList>
    </citation>
    <scope>NUCLEOTIDE SEQUENCE [LARGE SCALE GENOMIC DNA]</scope>
    <source>
        <strain evidence="2 3">J11-6</strain>
    </source>
</reference>
<keyword evidence="3" id="KW-1185">Reference proteome</keyword>
<dbReference type="InterPro" id="IPR001387">
    <property type="entry name" value="Cro/C1-type_HTH"/>
</dbReference>
<dbReference type="EMBL" id="MOXD01000001">
    <property type="protein sequence ID" value="OMQ26887.1"/>
    <property type="molecule type" value="Genomic_DNA"/>
</dbReference>
<dbReference type="Pfam" id="PF01381">
    <property type="entry name" value="HTH_3"/>
    <property type="match status" value="1"/>
</dbReference>
<dbReference type="SUPFAM" id="SSF47413">
    <property type="entry name" value="lambda repressor-like DNA-binding domains"/>
    <property type="match status" value="1"/>
</dbReference>
<sequence length="69" mass="7490">MQQVTSRDIVQSLIDSGLTQLDIRRETGISQASISRILTGKLADPRVSVAQALRDLHDKVKGNSSSEKA</sequence>
<dbReference type="STRING" id="2034155.BMI79_00730"/>
<dbReference type="OrthoDB" id="6446549at2"/>
<evidence type="ECO:0000313" key="2">
    <source>
        <dbReference type="EMBL" id="OMQ26887.1"/>
    </source>
</evidence>
<proteinExistence type="predicted"/>
<comment type="caution">
    <text evidence="2">The sequence shown here is derived from an EMBL/GenBank/DDBJ whole genome shotgun (WGS) entry which is preliminary data.</text>
</comment>
<dbReference type="Proteomes" id="UP000216021">
    <property type="component" value="Unassembled WGS sequence"/>
</dbReference>
<accession>A0A1S8CPU7</accession>
<name>A0A1S8CPU7_9GAMM</name>
<gene>
    <name evidence="2" type="ORF">BMI79_00730</name>
</gene>
<feature type="domain" description="HTH cro/C1-type" evidence="1">
    <location>
        <begin position="16"/>
        <end position="53"/>
    </location>
</feature>
<protein>
    <recommendedName>
        <fullName evidence="1">HTH cro/C1-type domain-containing protein</fullName>
    </recommendedName>
</protein>
<organism evidence="2 3">
    <name type="scientific">Serratia oryzae</name>
    <dbReference type="NCBI Taxonomy" id="2034155"/>
    <lineage>
        <taxon>Bacteria</taxon>
        <taxon>Pseudomonadati</taxon>
        <taxon>Pseudomonadota</taxon>
        <taxon>Gammaproteobacteria</taxon>
        <taxon>Enterobacterales</taxon>
        <taxon>Yersiniaceae</taxon>
        <taxon>Serratia</taxon>
    </lineage>
</organism>
<evidence type="ECO:0000313" key="3">
    <source>
        <dbReference type="Proteomes" id="UP000216021"/>
    </source>
</evidence>
<dbReference type="AlphaFoldDB" id="A0A1S8CPU7"/>